<organism evidence="1">
    <name type="scientific">Candidatus Methanogaster sp. ANME-2c ERB4</name>
    <dbReference type="NCBI Taxonomy" id="2759911"/>
    <lineage>
        <taxon>Archaea</taxon>
        <taxon>Methanobacteriati</taxon>
        <taxon>Methanobacteriota</taxon>
        <taxon>Stenosarchaea group</taxon>
        <taxon>Methanomicrobia</taxon>
        <taxon>Methanosarcinales</taxon>
        <taxon>ANME-2 cluster</taxon>
        <taxon>Candidatus Methanogasteraceae</taxon>
        <taxon>Candidatus Methanogaster</taxon>
    </lineage>
</organism>
<accession>A0A7G9YL04</accession>
<evidence type="ECO:0000313" key="1">
    <source>
        <dbReference type="EMBL" id="QNO48688.1"/>
    </source>
</evidence>
<dbReference type="EMBL" id="MT631358">
    <property type="protein sequence ID" value="QNO48688.1"/>
    <property type="molecule type" value="Genomic_DNA"/>
</dbReference>
<dbReference type="AlphaFoldDB" id="A0A7G9YL04"/>
<protein>
    <submittedName>
        <fullName evidence="1">Uncharacterized protein</fullName>
    </submittedName>
</protein>
<proteinExistence type="predicted"/>
<sequence>MDVVSSTLACARAPDQTSQSGHAFGLAELSVMVVVGTVAHTHRSVAIDP</sequence>
<gene>
    <name evidence="1" type="ORF">AMAKCJMG_00022</name>
</gene>
<name>A0A7G9YL04_9EURY</name>
<reference evidence="1" key="1">
    <citation type="submission" date="2020-06" db="EMBL/GenBank/DDBJ databases">
        <title>Unique genomic features of the anaerobic methanotrophic archaea.</title>
        <authorList>
            <person name="Chadwick G.L."/>
            <person name="Skennerton C.T."/>
            <person name="Laso-Perez R."/>
            <person name="Leu A.O."/>
            <person name="Speth D.R."/>
            <person name="Yu H."/>
            <person name="Morgan-Lang C."/>
            <person name="Hatzenpichler R."/>
            <person name="Goudeau D."/>
            <person name="Malmstrom R."/>
            <person name="Brazelton W.J."/>
            <person name="Woyke T."/>
            <person name="Hallam S.J."/>
            <person name="Tyson G.W."/>
            <person name="Wegener G."/>
            <person name="Boetius A."/>
            <person name="Orphan V."/>
        </authorList>
    </citation>
    <scope>NUCLEOTIDE SEQUENCE</scope>
</reference>